<feature type="transmembrane region" description="Helical" evidence="8">
    <location>
        <begin position="333"/>
        <end position="355"/>
    </location>
</feature>
<keyword evidence="2" id="KW-1003">Cell membrane</keyword>
<evidence type="ECO:0000256" key="4">
    <source>
        <dbReference type="ARBA" id="ARBA00022679"/>
    </source>
</evidence>
<dbReference type="AlphaFoldDB" id="A0A174LIQ7"/>
<dbReference type="InterPro" id="IPR050297">
    <property type="entry name" value="LipidA_mod_glycosyltrf_83"/>
</dbReference>
<feature type="transmembrane region" description="Helical" evidence="8">
    <location>
        <begin position="361"/>
        <end position="382"/>
    </location>
</feature>
<evidence type="ECO:0000256" key="1">
    <source>
        <dbReference type="ARBA" id="ARBA00004651"/>
    </source>
</evidence>
<dbReference type="GO" id="GO:0005886">
    <property type="term" value="C:plasma membrane"/>
    <property type="evidence" value="ECO:0007669"/>
    <property type="project" value="UniProtKB-SubCell"/>
</dbReference>
<feature type="transmembrane region" description="Helical" evidence="8">
    <location>
        <begin position="150"/>
        <end position="179"/>
    </location>
</feature>
<keyword evidence="3" id="KW-0328">Glycosyltransferase</keyword>
<reference evidence="9 10" key="1">
    <citation type="submission" date="2015-09" db="EMBL/GenBank/DDBJ databases">
        <authorList>
            <consortium name="Pathogen Informatics"/>
        </authorList>
    </citation>
    <scope>NUCLEOTIDE SEQUENCE [LARGE SCALE GENOMIC DNA]</scope>
    <source>
        <strain evidence="9 10">2789STDY5834876</strain>
    </source>
</reference>
<comment type="subcellular location">
    <subcellularLocation>
        <location evidence="1">Cell membrane</location>
        <topology evidence="1">Multi-pass membrane protein</topology>
    </subcellularLocation>
</comment>
<evidence type="ECO:0000256" key="3">
    <source>
        <dbReference type="ARBA" id="ARBA00022676"/>
    </source>
</evidence>
<feature type="transmembrane region" description="Helical" evidence="8">
    <location>
        <begin position="12"/>
        <end position="32"/>
    </location>
</feature>
<gene>
    <name evidence="9" type="ORF">ERS852491_04628</name>
</gene>
<evidence type="ECO:0000256" key="7">
    <source>
        <dbReference type="ARBA" id="ARBA00023136"/>
    </source>
</evidence>
<dbReference type="Proteomes" id="UP000095544">
    <property type="component" value="Unassembled WGS sequence"/>
</dbReference>
<dbReference type="RefSeq" id="WP_055155093.1">
    <property type="nucleotide sequence ID" value="NZ_CYZU01000070.1"/>
</dbReference>
<feature type="transmembrane region" description="Helical" evidence="8">
    <location>
        <begin position="116"/>
        <end position="138"/>
    </location>
</feature>
<evidence type="ECO:0000313" key="10">
    <source>
        <dbReference type="Proteomes" id="UP000095544"/>
    </source>
</evidence>
<organism evidence="9 10">
    <name type="scientific">Faecalicatena contorta</name>
    <dbReference type="NCBI Taxonomy" id="39482"/>
    <lineage>
        <taxon>Bacteria</taxon>
        <taxon>Bacillati</taxon>
        <taxon>Bacillota</taxon>
        <taxon>Clostridia</taxon>
        <taxon>Lachnospirales</taxon>
        <taxon>Lachnospiraceae</taxon>
        <taxon>Faecalicatena</taxon>
    </lineage>
</organism>
<dbReference type="GO" id="GO:0009103">
    <property type="term" value="P:lipopolysaccharide biosynthetic process"/>
    <property type="evidence" value="ECO:0007669"/>
    <property type="project" value="UniProtKB-ARBA"/>
</dbReference>
<name>A0A174LIQ7_9FIRM</name>
<dbReference type="EMBL" id="CYZU01000070">
    <property type="protein sequence ID" value="CUP24102.1"/>
    <property type="molecule type" value="Genomic_DNA"/>
</dbReference>
<proteinExistence type="predicted"/>
<keyword evidence="7 8" id="KW-0472">Membrane</keyword>
<keyword evidence="4" id="KW-0808">Transferase</keyword>
<dbReference type="PANTHER" id="PTHR33908:SF11">
    <property type="entry name" value="MEMBRANE PROTEIN"/>
    <property type="match status" value="1"/>
</dbReference>
<feature type="transmembrane region" description="Helical" evidence="8">
    <location>
        <begin position="199"/>
        <end position="222"/>
    </location>
</feature>
<evidence type="ECO:0000256" key="6">
    <source>
        <dbReference type="ARBA" id="ARBA00022989"/>
    </source>
</evidence>
<keyword evidence="5 8" id="KW-0812">Transmembrane</keyword>
<feature type="transmembrane region" description="Helical" evidence="8">
    <location>
        <begin position="389"/>
        <end position="406"/>
    </location>
</feature>
<evidence type="ECO:0000313" key="9">
    <source>
        <dbReference type="EMBL" id="CUP24102.1"/>
    </source>
</evidence>
<dbReference type="PANTHER" id="PTHR33908">
    <property type="entry name" value="MANNOSYLTRANSFERASE YKCB-RELATED"/>
    <property type="match status" value="1"/>
</dbReference>
<keyword evidence="6 8" id="KW-1133">Transmembrane helix</keyword>
<protein>
    <submittedName>
        <fullName evidence="9">Predicted membrane protein</fullName>
    </submittedName>
</protein>
<feature type="transmembrane region" description="Helical" evidence="8">
    <location>
        <begin position="303"/>
        <end position="321"/>
    </location>
</feature>
<evidence type="ECO:0000256" key="8">
    <source>
        <dbReference type="SAM" id="Phobius"/>
    </source>
</evidence>
<evidence type="ECO:0000256" key="5">
    <source>
        <dbReference type="ARBA" id="ARBA00022692"/>
    </source>
</evidence>
<evidence type="ECO:0000256" key="2">
    <source>
        <dbReference type="ARBA" id="ARBA00022475"/>
    </source>
</evidence>
<dbReference type="OrthoDB" id="2005760at2"/>
<sequence>MTTAPKSKRTTFFIMSLIILAGICATVFSVSLKKGMHVDEYYSYGLSNYSGDDIFMHVDLGKTYDDPAQPFLEYMAVQPGNGFSYGNVWKKQSADVHPPFYYVILHTICSLFPAKFSIWFAAVINIAFFGGIIFLTYLTMKRLAMRRTTAMAAALFCALAGGLLQINTFLRMYTMLMFYTSLLTWLHVKYYENQPLRFFIYYPLTILSGMLTHYYFFIFLFLQGMYFGISLLVRRHWKSALLYLAETLTAMAAAVIIFPAMITHIFTGYRGKESLDNLASSSGYIDSLRDLLQIINKNLTGNMLYIILLLFVAALVCRLHINRRAAIKNRCLWGMLLIPGVCYFLLVSKIAVYHYDRYISPIYPVLILLISGLIDLTVRTFFRDKKLRFTVSVLLTMGCIFLSYWGCDWTYFEKQTALSVETAKEYAGLDCIIVNDGVNFWNHTLYYEAINYNTLTFLSSADLDVYTGTTVYQDKPVIVYIMNILENQEELLQNLLKQNPSYSGYTHITDSHYAKGYLLQ</sequence>
<accession>A0A174LIQ7</accession>
<feature type="transmembrane region" description="Helical" evidence="8">
    <location>
        <begin position="243"/>
        <end position="266"/>
    </location>
</feature>
<dbReference type="STRING" id="39482.ERS852491_04628"/>
<dbReference type="GO" id="GO:0016763">
    <property type="term" value="F:pentosyltransferase activity"/>
    <property type="evidence" value="ECO:0007669"/>
    <property type="project" value="TreeGrafter"/>
</dbReference>